<proteinExistence type="predicted"/>
<dbReference type="Proteomes" id="UP000799754">
    <property type="component" value="Unassembled WGS sequence"/>
</dbReference>
<reference evidence="1" key="1">
    <citation type="journal article" date="2020" name="Stud. Mycol.">
        <title>101 Dothideomycetes genomes: a test case for predicting lifestyles and emergence of pathogens.</title>
        <authorList>
            <person name="Haridas S."/>
            <person name="Albert R."/>
            <person name="Binder M."/>
            <person name="Bloem J."/>
            <person name="Labutti K."/>
            <person name="Salamov A."/>
            <person name="Andreopoulos B."/>
            <person name="Baker S."/>
            <person name="Barry K."/>
            <person name="Bills G."/>
            <person name="Bluhm B."/>
            <person name="Cannon C."/>
            <person name="Castanera R."/>
            <person name="Culley D."/>
            <person name="Daum C."/>
            <person name="Ezra D."/>
            <person name="Gonzalez J."/>
            <person name="Henrissat B."/>
            <person name="Kuo A."/>
            <person name="Liang C."/>
            <person name="Lipzen A."/>
            <person name="Lutzoni F."/>
            <person name="Magnuson J."/>
            <person name="Mondo S."/>
            <person name="Nolan M."/>
            <person name="Ohm R."/>
            <person name="Pangilinan J."/>
            <person name="Park H.-J."/>
            <person name="Ramirez L."/>
            <person name="Alfaro M."/>
            <person name="Sun H."/>
            <person name="Tritt A."/>
            <person name="Yoshinaga Y."/>
            <person name="Zwiers L.-H."/>
            <person name="Turgeon B."/>
            <person name="Goodwin S."/>
            <person name="Spatafora J."/>
            <person name="Crous P."/>
            <person name="Grigoriev I."/>
        </authorList>
    </citation>
    <scope>NUCLEOTIDE SEQUENCE</scope>
    <source>
        <strain evidence="1">CBS 525.71</strain>
    </source>
</reference>
<name>A0ACB6RLQ3_9PLEO</name>
<evidence type="ECO:0000313" key="2">
    <source>
        <dbReference type="Proteomes" id="UP000799754"/>
    </source>
</evidence>
<sequence>MTATATVTATDSPASLLTSAAIPPLPTNFDSARANGKDATSTVAVVTLLAVIIFSLILLVALSYFIFLHFCSKCPNCPRYEDELKKWKCGDLKPIMPSMVQERMRAWDLERGGMDLQVKMYKDRVQSLVCLEGRADSLWSEDTGDNEKASDYEKEEAKEYFQADAKLQEPAPTHLTAAVEAIALVYKDPDVTLVNPKTCSAHLRDVIAPREAEAKRSLQEAQEQAFAPQCNRASDSTNRESVQHRALGKVNDLIVEREAKKEEADKQRMPAPRQIAQSRFKQHFSVETNKSFD</sequence>
<gene>
    <name evidence="1" type="ORF">BU25DRAFT_463329</name>
</gene>
<organism evidence="1 2">
    <name type="scientific">Macroventuria anomochaeta</name>
    <dbReference type="NCBI Taxonomy" id="301207"/>
    <lineage>
        <taxon>Eukaryota</taxon>
        <taxon>Fungi</taxon>
        <taxon>Dikarya</taxon>
        <taxon>Ascomycota</taxon>
        <taxon>Pezizomycotina</taxon>
        <taxon>Dothideomycetes</taxon>
        <taxon>Pleosporomycetidae</taxon>
        <taxon>Pleosporales</taxon>
        <taxon>Pleosporineae</taxon>
        <taxon>Didymellaceae</taxon>
        <taxon>Macroventuria</taxon>
    </lineage>
</organism>
<dbReference type="EMBL" id="MU006750">
    <property type="protein sequence ID" value="KAF2621892.1"/>
    <property type="molecule type" value="Genomic_DNA"/>
</dbReference>
<accession>A0ACB6RLQ3</accession>
<protein>
    <submittedName>
        <fullName evidence="1">Uncharacterized protein</fullName>
    </submittedName>
</protein>
<comment type="caution">
    <text evidence="1">The sequence shown here is derived from an EMBL/GenBank/DDBJ whole genome shotgun (WGS) entry which is preliminary data.</text>
</comment>
<evidence type="ECO:0000313" key="1">
    <source>
        <dbReference type="EMBL" id="KAF2621892.1"/>
    </source>
</evidence>
<keyword evidence="2" id="KW-1185">Reference proteome</keyword>